<feature type="transmembrane region" description="Helical" evidence="7">
    <location>
        <begin position="42"/>
        <end position="63"/>
    </location>
</feature>
<protein>
    <submittedName>
        <fullName evidence="8">Uncharacterized protein</fullName>
    </submittedName>
</protein>
<dbReference type="Proteomes" id="UP000631114">
    <property type="component" value="Unassembled WGS sequence"/>
</dbReference>
<feature type="transmembrane region" description="Helical" evidence="7">
    <location>
        <begin position="97"/>
        <end position="118"/>
    </location>
</feature>
<feature type="transmembrane region" description="Helical" evidence="7">
    <location>
        <begin position="70"/>
        <end position="91"/>
    </location>
</feature>
<keyword evidence="4 7" id="KW-0812">Transmembrane</keyword>
<evidence type="ECO:0000256" key="2">
    <source>
        <dbReference type="ARBA" id="ARBA00005985"/>
    </source>
</evidence>
<gene>
    <name evidence="8" type="ORF">IFM89_025094</name>
</gene>
<keyword evidence="3" id="KW-0808">Transferase</keyword>
<accession>A0A835HUS4</accession>
<keyword evidence="9" id="KW-1185">Reference proteome</keyword>
<reference evidence="8 9" key="1">
    <citation type="submission" date="2020-10" db="EMBL/GenBank/DDBJ databases">
        <title>The Coptis chinensis genome and diversification of protoberbering-type alkaloids.</title>
        <authorList>
            <person name="Wang B."/>
            <person name="Shu S."/>
            <person name="Song C."/>
            <person name="Liu Y."/>
        </authorList>
    </citation>
    <scope>NUCLEOTIDE SEQUENCE [LARGE SCALE GENOMIC DNA]</scope>
    <source>
        <strain evidence="8">HL-2020</strain>
        <tissue evidence="8">Leaf</tissue>
    </source>
</reference>
<dbReference type="InterPro" id="IPR044878">
    <property type="entry name" value="UbiA_sf"/>
</dbReference>
<keyword evidence="5 7" id="KW-1133">Transmembrane helix</keyword>
<evidence type="ECO:0000313" key="9">
    <source>
        <dbReference type="Proteomes" id="UP000631114"/>
    </source>
</evidence>
<feature type="transmembrane region" description="Helical" evidence="7">
    <location>
        <begin position="207"/>
        <end position="224"/>
    </location>
</feature>
<name>A0A835HUS4_9MAGN</name>
<dbReference type="AlphaFoldDB" id="A0A835HUS4"/>
<sequence length="257" mass="28371">MLRQASTSVAIMEIYMNGINGLFDVEIDKVNKPYLPLASGEMSMKTGASIVAITSSLSIGMALMMGSPPLLGVALLSFFIGGAYSINLPFLRWKNNAFLAASSITFLKALVFQFGIFMHIQKYVLRKPIAFTRSLVFASTFMSLFCVAIMIMKDIPDVDGDKAFGVKSLAVLMGKETAFRVSTYMIMLAYGVAVMTGVSSTFMFNKLITVLGHSVLASIFWLRYGSTDLSNEKATWSFFRMTGKLCFVEYLLIPFVR</sequence>
<evidence type="ECO:0000256" key="6">
    <source>
        <dbReference type="ARBA" id="ARBA00023136"/>
    </source>
</evidence>
<dbReference type="InterPro" id="IPR000537">
    <property type="entry name" value="UbiA_prenyltransferase"/>
</dbReference>
<dbReference type="OrthoDB" id="1502398at2759"/>
<feature type="transmembrane region" description="Helical" evidence="7">
    <location>
        <begin position="177"/>
        <end position="195"/>
    </location>
</feature>
<comment type="similarity">
    <text evidence="2">Belongs to the UbiA prenyltransferase family.</text>
</comment>
<dbReference type="Gene3D" id="1.10.357.140">
    <property type="entry name" value="UbiA prenyltransferase"/>
    <property type="match status" value="1"/>
</dbReference>
<dbReference type="Gene3D" id="1.20.120.1780">
    <property type="entry name" value="UbiA prenyltransferase"/>
    <property type="match status" value="1"/>
</dbReference>
<dbReference type="PANTHER" id="PTHR43009:SF7">
    <property type="entry name" value="HOMOGENTISATE GERANYLGERANYLTRANSFERASE, CHLOROPLASTIC"/>
    <property type="match status" value="1"/>
</dbReference>
<evidence type="ECO:0000256" key="3">
    <source>
        <dbReference type="ARBA" id="ARBA00022679"/>
    </source>
</evidence>
<evidence type="ECO:0000256" key="1">
    <source>
        <dbReference type="ARBA" id="ARBA00004508"/>
    </source>
</evidence>
<dbReference type="Pfam" id="PF01040">
    <property type="entry name" value="UbiA"/>
    <property type="match status" value="1"/>
</dbReference>
<comment type="caution">
    <text evidence="8">The sequence shown here is derived from an EMBL/GenBank/DDBJ whole genome shotgun (WGS) entry which is preliminary data.</text>
</comment>
<keyword evidence="6 7" id="KW-0472">Membrane</keyword>
<organism evidence="8 9">
    <name type="scientific">Coptis chinensis</name>
    <dbReference type="NCBI Taxonomy" id="261450"/>
    <lineage>
        <taxon>Eukaryota</taxon>
        <taxon>Viridiplantae</taxon>
        <taxon>Streptophyta</taxon>
        <taxon>Embryophyta</taxon>
        <taxon>Tracheophyta</taxon>
        <taxon>Spermatophyta</taxon>
        <taxon>Magnoliopsida</taxon>
        <taxon>Ranunculales</taxon>
        <taxon>Ranunculaceae</taxon>
        <taxon>Coptidoideae</taxon>
        <taxon>Coptis</taxon>
    </lineage>
</organism>
<dbReference type="PANTHER" id="PTHR43009">
    <property type="entry name" value="HOMOGENTISATE SOLANESYLTRANSFERASE, CHLOROPLASTIC"/>
    <property type="match status" value="1"/>
</dbReference>
<feature type="transmembrane region" description="Helical" evidence="7">
    <location>
        <begin position="130"/>
        <end position="152"/>
    </location>
</feature>
<evidence type="ECO:0000256" key="5">
    <source>
        <dbReference type="ARBA" id="ARBA00022989"/>
    </source>
</evidence>
<evidence type="ECO:0000313" key="8">
    <source>
        <dbReference type="EMBL" id="KAF9606405.1"/>
    </source>
</evidence>
<dbReference type="GO" id="GO:0016765">
    <property type="term" value="F:transferase activity, transferring alkyl or aryl (other than methyl) groups"/>
    <property type="evidence" value="ECO:0007669"/>
    <property type="project" value="InterPro"/>
</dbReference>
<evidence type="ECO:0000256" key="7">
    <source>
        <dbReference type="SAM" id="Phobius"/>
    </source>
</evidence>
<comment type="subcellular location">
    <subcellularLocation>
        <location evidence="1">Plastid</location>
        <location evidence="1">Chloroplast membrane</location>
        <topology evidence="1">Multi-pass membrane protein</topology>
    </subcellularLocation>
</comment>
<proteinExistence type="inferred from homology"/>
<dbReference type="GO" id="GO:0016020">
    <property type="term" value="C:membrane"/>
    <property type="evidence" value="ECO:0007669"/>
    <property type="project" value="UniProtKB-SubCell"/>
</dbReference>
<dbReference type="EMBL" id="JADFTS010000005">
    <property type="protein sequence ID" value="KAF9606405.1"/>
    <property type="molecule type" value="Genomic_DNA"/>
</dbReference>
<evidence type="ECO:0000256" key="4">
    <source>
        <dbReference type="ARBA" id="ARBA00022692"/>
    </source>
</evidence>